<gene>
    <name evidence="1" type="ORF">PoMZ_08574</name>
</gene>
<sequence length="262" mass="29213">MPASASPAQLHSPLTVPRGRLVGQHAAYVNCPMNTACVWWCLLMSQLLPNIHQSNKASWRNGSAYDSRSEYNPRGAAGYNVRADVAAQHSDVDFWQIESTCHNQHSRQGGNWEPGRPTAAAAMVSIPEGSVPAGLADTSWSVDSDAPHLPGEADLAMELGFEKRLVAGEDHKMVELSWRLLIREVHLSYYSCRKFPESLHLHLPHRLGIEQNIFIVDINMPPKHDRVDLLAPKPSELDDEEIRLLHQPLPPDLPTLRKNLLV</sequence>
<proteinExistence type="predicted"/>
<organism evidence="1 2">
    <name type="scientific">Pyricularia oryzae</name>
    <name type="common">Rice blast fungus</name>
    <name type="synonym">Magnaporthe oryzae</name>
    <dbReference type="NCBI Taxonomy" id="318829"/>
    <lineage>
        <taxon>Eukaryota</taxon>
        <taxon>Fungi</taxon>
        <taxon>Dikarya</taxon>
        <taxon>Ascomycota</taxon>
        <taxon>Pezizomycotina</taxon>
        <taxon>Sordariomycetes</taxon>
        <taxon>Sordariomycetidae</taxon>
        <taxon>Magnaporthales</taxon>
        <taxon>Pyriculariaceae</taxon>
        <taxon>Pyricularia</taxon>
    </lineage>
</organism>
<dbReference type="AlphaFoldDB" id="A0A4P7NI43"/>
<dbReference type="EMBL" id="CP034207">
    <property type="protein sequence ID" value="QBZ61620.1"/>
    <property type="molecule type" value="Genomic_DNA"/>
</dbReference>
<accession>A0A4P7NI43</accession>
<name>A0A4P7NI43_PYROR</name>
<reference evidence="1 2" key="1">
    <citation type="journal article" date="2019" name="Mol. Biol. Evol.">
        <title>Blast fungal genomes show frequent chromosomal changes, gene gains and losses, and effector gene turnover.</title>
        <authorList>
            <person name="Gomez Luciano L.B."/>
            <person name="Jason Tsai I."/>
            <person name="Chuma I."/>
            <person name="Tosa Y."/>
            <person name="Chen Y.H."/>
            <person name="Li J.Y."/>
            <person name="Li M.Y."/>
            <person name="Jade Lu M.Y."/>
            <person name="Nakayashiki H."/>
            <person name="Li W.H."/>
        </authorList>
    </citation>
    <scope>NUCLEOTIDE SEQUENCE [LARGE SCALE GENOMIC DNA]</scope>
    <source>
        <strain evidence="1">MZ5-1-6</strain>
    </source>
</reference>
<evidence type="ECO:0000313" key="1">
    <source>
        <dbReference type="EMBL" id="QBZ61620.1"/>
    </source>
</evidence>
<protein>
    <submittedName>
        <fullName evidence="1">Uncharacterized protein</fullName>
    </submittedName>
</protein>
<dbReference type="Proteomes" id="UP000294847">
    <property type="component" value="Chromosome 4"/>
</dbReference>
<evidence type="ECO:0000313" key="2">
    <source>
        <dbReference type="Proteomes" id="UP000294847"/>
    </source>
</evidence>